<name>A0A3A4NCC8_ABYX5</name>
<evidence type="ECO:0000256" key="1">
    <source>
        <dbReference type="ARBA" id="ARBA00004141"/>
    </source>
</evidence>
<evidence type="ECO:0000313" key="6">
    <source>
        <dbReference type="EMBL" id="RJP18928.1"/>
    </source>
</evidence>
<dbReference type="AlphaFoldDB" id="A0A3A4NCC8"/>
<comment type="subcellular location">
    <subcellularLocation>
        <location evidence="5">Cell membrane</location>
        <topology evidence="5">Multi-pass membrane protein</topology>
    </subcellularLocation>
    <subcellularLocation>
        <location evidence="1">Membrane</location>
        <topology evidence="1">Multi-pass membrane protein</topology>
    </subcellularLocation>
</comment>
<keyword evidence="4 5" id="KW-0472">Membrane</keyword>
<organism evidence="6 7">
    <name type="scientific">Abyssobacteria bacterium (strain SURF_5)</name>
    <dbReference type="NCBI Taxonomy" id="2093360"/>
    <lineage>
        <taxon>Bacteria</taxon>
        <taxon>Pseudomonadati</taxon>
        <taxon>Candidatus Hydrogenedentota</taxon>
        <taxon>Candidatus Abyssobacteria</taxon>
    </lineage>
</organism>
<proteinExistence type="inferred from homology"/>
<comment type="similarity">
    <text evidence="5">Belongs to the 4-toluene sulfonate uptake permease (TSUP) (TC 2.A.102) family.</text>
</comment>
<accession>A0A3A4NCC8</accession>
<feature type="transmembrane region" description="Helical" evidence="5">
    <location>
        <begin position="72"/>
        <end position="91"/>
    </location>
</feature>
<protein>
    <recommendedName>
        <fullName evidence="5">Probable membrane transporter protein</fullName>
    </recommendedName>
</protein>
<feature type="transmembrane region" description="Helical" evidence="5">
    <location>
        <begin position="111"/>
        <end position="129"/>
    </location>
</feature>
<sequence>MEYLLIAIAAFLVSGLTLFSGFGLGTLLLPVFTLFLPVEAAVAATAVVHGANNVLKTAVVGGKADRELVLKFGIPAVAAAFAGAAVLGLVSSLEPLATYELGGRRAVITPLKLLIGLLMLCFALFELLPRMRDLSFQRRHLFIGGLLSGFFGGLSGHQGALRSAFLVKAGISTEAFVGTNAIIGLTVDAARILVYAMLAAGGAFASLSGARERMLVLVGIGAAFLGVLAAKRYISKVTMANVQILTGVMLAGVAIALALGII</sequence>
<keyword evidence="3 5" id="KW-1133">Transmembrane helix</keyword>
<feature type="transmembrane region" description="Helical" evidence="5">
    <location>
        <begin position="214"/>
        <end position="234"/>
    </location>
</feature>
<evidence type="ECO:0000256" key="4">
    <source>
        <dbReference type="ARBA" id="ARBA00023136"/>
    </source>
</evidence>
<evidence type="ECO:0000313" key="7">
    <source>
        <dbReference type="Proteomes" id="UP000265882"/>
    </source>
</evidence>
<keyword evidence="2 5" id="KW-0812">Transmembrane</keyword>
<dbReference type="InterPro" id="IPR002781">
    <property type="entry name" value="TM_pro_TauE-like"/>
</dbReference>
<dbReference type="EMBL" id="QZKU01000095">
    <property type="protein sequence ID" value="RJP18928.1"/>
    <property type="molecule type" value="Genomic_DNA"/>
</dbReference>
<evidence type="ECO:0000256" key="2">
    <source>
        <dbReference type="ARBA" id="ARBA00022692"/>
    </source>
</evidence>
<gene>
    <name evidence="6" type="ORF">C4520_13710</name>
</gene>
<dbReference type="Proteomes" id="UP000265882">
    <property type="component" value="Unassembled WGS sequence"/>
</dbReference>
<feature type="transmembrane region" description="Helical" evidence="5">
    <location>
        <begin position="141"/>
        <end position="161"/>
    </location>
</feature>
<evidence type="ECO:0000256" key="3">
    <source>
        <dbReference type="ARBA" id="ARBA00022989"/>
    </source>
</evidence>
<reference evidence="6 7" key="1">
    <citation type="journal article" date="2017" name="ISME J.">
        <title>Energy and carbon metabolisms in a deep terrestrial subsurface fluid microbial community.</title>
        <authorList>
            <person name="Momper L."/>
            <person name="Jungbluth S.P."/>
            <person name="Lee M.D."/>
            <person name="Amend J.P."/>
        </authorList>
    </citation>
    <scope>NUCLEOTIDE SEQUENCE [LARGE SCALE GENOMIC DNA]</scope>
    <source>
        <strain evidence="6">SURF_5</strain>
    </source>
</reference>
<dbReference type="Pfam" id="PF01925">
    <property type="entry name" value="TauE"/>
    <property type="match status" value="1"/>
</dbReference>
<keyword evidence="5" id="KW-1003">Cell membrane</keyword>
<dbReference type="GO" id="GO:0005886">
    <property type="term" value="C:plasma membrane"/>
    <property type="evidence" value="ECO:0007669"/>
    <property type="project" value="UniProtKB-SubCell"/>
</dbReference>
<evidence type="ECO:0000256" key="5">
    <source>
        <dbReference type="RuleBase" id="RU363041"/>
    </source>
</evidence>
<feature type="transmembrane region" description="Helical" evidence="5">
    <location>
        <begin position="240"/>
        <end position="261"/>
    </location>
</feature>
<feature type="transmembrane region" description="Helical" evidence="5">
    <location>
        <begin position="181"/>
        <end position="207"/>
    </location>
</feature>
<comment type="caution">
    <text evidence="6">The sequence shown here is derived from an EMBL/GenBank/DDBJ whole genome shotgun (WGS) entry which is preliminary data.</text>
</comment>
<feature type="transmembrane region" description="Helical" evidence="5">
    <location>
        <begin position="31"/>
        <end position="51"/>
    </location>
</feature>